<dbReference type="PANTHER" id="PTHR41287">
    <property type="match status" value="1"/>
</dbReference>
<dbReference type="Pfam" id="PF03354">
    <property type="entry name" value="TerL_ATPase"/>
    <property type="match status" value="1"/>
</dbReference>
<dbReference type="InterPro" id="IPR005021">
    <property type="entry name" value="Terminase_largesu-like"/>
</dbReference>
<evidence type="ECO:0000313" key="3">
    <source>
        <dbReference type="EMBL" id="GEP11668.1"/>
    </source>
</evidence>
<dbReference type="Proteomes" id="UP000321750">
    <property type="component" value="Unassembled WGS sequence"/>
</dbReference>
<dbReference type="PANTHER" id="PTHR41287:SF1">
    <property type="entry name" value="PROTEIN YMFN"/>
    <property type="match status" value="1"/>
</dbReference>
<proteinExistence type="predicted"/>
<gene>
    <name evidence="3" type="ORF">MGN01_35130</name>
</gene>
<name>A0A512JP03_9HYPH</name>
<dbReference type="AlphaFoldDB" id="A0A512JP03"/>
<dbReference type="InterPro" id="IPR027417">
    <property type="entry name" value="P-loop_NTPase"/>
</dbReference>
<reference evidence="3 4" key="1">
    <citation type="submission" date="2019-07" db="EMBL/GenBank/DDBJ databases">
        <title>Whole genome shotgun sequence of Methylobacterium gnaphalii NBRC 107716.</title>
        <authorList>
            <person name="Hosoyama A."/>
            <person name="Uohara A."/>
            <person name="Ohji S."/>
            <person name="Ichikawa N."/>
        </authorList>
    </citation>
    <scope>NUCLEOTIDE SEQUENCE [LARGE SCALE GENOMIC DNA]</scope>
    <source>
        <strain evidence="3 4">NBRC 107716</strain>
    </source>
</reference>
<comment type="caution">
    <text evidence="3">The sequence shown here is derived from an EMBL/GenBank/DDBJ whole genome shotgun (WGS) entry which is preliminary data.</text>
</comment>
<organism evidence="3 4">
    <name type="scientific">Methylobacterium gnaphalii</name>
    <dbReference type="NCBI Taxonomy" id="1010610"/>
    <lineage>
        <taxon>Bacteria</taxon>
        <taxon>Pseudomonadati</taxon>
        <taxon>Pseudomonadota</taxon>
        <taxon>Alphaproteobacteria</taxon>
        <taxon>Hyphomicrobiales</taxon>
        <taxon>Methylobacteriaceae</taxon>
        <taxon>Methylobacterium</taxon>
    </lineage>
</organism>
<dbReference type="GO" id="GO:0004519">
    <property type="term" value="F:endonuclease activity"/>
    <property type="evidence" value="ECO:0007669"/>
    <property type="project" value="InterPro"/>
</dbReference>
<dbReference type="Gene3D" id="3.40.50.300">
    <property type="entry name" value="P-loop containing nucleotide triphosphate hydrolases"/>
    <property type="match status" value="1"/>
</dbReference>
<feature type="domain" description="Terminase large subunit-like ATPase" evidence="1">
    <location>
        <begin position="65"/>
        <end position="202"/>
    </location>
</feature>
<feature type="domain" description="Terminase large subunit-like endonuclease" evidence="2">
    <location>
        <begin position="265"/>
        <end position="554"/>
    </location>
</feature>
<evidence type="ECO:0000259" key="2">
    <source>
        <dbReference type="Pfam" id="PF20441"/>
    </source>
</evidence>
<protein>
    <submittedName>
        <fullName evidence="3">Terminase</fullName>
    </submittedName>
</protein>
<dbReference type="RefSeq" id="WP_147048087.1">
    <property type="nucleotide sequence ID" value="NZ_BJZV01000022.1"/>
</dbReference>
<sequence>MKPEWTTACPDWEKRIVAGRSLIPFKPLFPEAADDALRVFKSLRVVDLPGKPTFGEVSEPWVLDFVAAIFGAYDAETGQQLIREFFLLISKKNTKSTLGAGIMLTALIINWRHEEEVLILAPTIEVAQNAYKPAAAMVRADPELDASQGEGGFLHVQDHLKTITHLSTRAALKVVAADTDTVSGKKAGRILVDEYWIFGKRAKADAMLREATGGLVSRPEGFVIGLSTQSDEPPAGVFKAKLDYFRDVRDGKVVDTRSFGLLYEFPKAMIEAKAYLDPDNFYITNPNIDRSVSREWLEDELRKEEAKGEDTRRTFLAKHLNVEIGMNLRANRWAGSEYWSQRVDATLRSPPEDRQAGLRTILDRCEVVCIGIDGGGLDDLFGLTALGREKGTRDWLSWSHAWCHVGVLSRRKSIATQLQGFKQAGELTIVDDELGDIAAIVEIVQQVKDAGLLACVGVDPAGLGEFIEAMAEIGVTQEDKLLVGVPQGYGMMNAIKTAERKLANGTLRHSGSSLMAWAVGNLKIEPTATAIRATKQNAGDAKIDPVMSLFDAVVPMSLNPEPVNTRSPYETRGLRVA</sequence>
<accession>A0A512JP03</accession>
<evidence type="ECO:0000259" key="1">
    <source>
        <dbReference type="Pfam" id="PF03354"/>
    </source>
</evidence>
<keyword evidence="4" id="KW-1185">Reference proteome</keyword>
<evidence type="ECO:0000313" key="4">
    <source>
        <dbReference type="Proteomes" id="UP000321750"/>
    </source>
</evidence>
<dbReference type="EMBL" id="BJZV01000022">
    <property type="protein sequence ID" value="GEP11668.1"/>
    <property type="molecule type" value="Genomic_DNA"/>
</dbReference>
<dbReference type="InterPro" id="IPR046461">
    <property type="entry name" value="TerL_ATPase"/>
</dbReference>
<dbReference type="InterPro" id="IPR046462">
    <property type="entry name" value="TerL_nuclease"/>
</dbReference>
<dbReference type="OrthoDB" id="9760250at2"/>
<dbReference type="Pfam" id="PF20441">
    <property type="entry name" value="TerL_nuclease"/>
    <property type="match status" value="1"/>
</dbReference>